<dbReference type="EMBL" id="CP158357">
    <property type="protein sequence ID" value="XBX78783.1"/>
    <property type="molecule type" value="Genomic_DNA"/>
</dbReference>
<proteinExistence type="predicted"/>
<dbReference type="RefSeq" id="WP_350351992.1">
    <property type="nucleotide sequence ID" value="NZ_CP158357.1"/>
</dbReference>
<protein>
    <submittedName>
        <fullName evidence="2">Uncharacterized protein</fullName>
    </submittedName>
</protein>
<feature type="region of interest" description="Disordered" evidence="1">
    <location>
        <begin position="151"/>
        <end position="173"/>
    </location>
</feature>
<gene>
    <name evidence="2" type="ORF">ABS642_01480</name>
</gene>
<evidence type="ECO:0000313" key="2">
    <source>
        <dbReference type="EMBL" id="XBX78783.1"/>
    </source>
</evidence>
<organism evidence="2">
    <name type="scientific">Microbacterium sp. A8/3-1</name>
    <dbReference type="NCBI Taxonomy" id="3160749"/>
    <lineage>
        <taxon>Bacteria</taxon>
        <taxon>Bacillati</taxon>
        <taxon>Actinomycetota</taxon>
        <taxon>Actinomycetes</taxon>
        <taxon>Micrococcales</taxon>
        <taxon>Microbacteriaceae</taxon>
        <taxon>Microbacterium</taxon>
    </lineage>
</organism>
<feature type="region of interest" description="Disordered" evidence="1">
    <location>
        <begin position="1"/>
        <end position="23"/>
    </location>
</feature>
<feature type="compositionally biased region" description="Basic and acidic residues" evidence="1">
    <location>
        <begin position="1"/>
        <end position="11"/>
    </location>
</feature>
<reference evidence="2" key="1">
    <citation type="submission" date="2024-06" db="EMBL/GenBank/DDBJ databases">
        <title>Draft genome sequence of Microbacterium sp. strain A8/3-1, isolated from Oxytropis tragacanthoides Fisch. ex DC. Root nodules in the Altai region of Russia.</title>
        <authorList>
            <person name="Sazanova A."/>
            <person name="Guro P."/>
            <person name="Kuznetsova I."/>
            <person name="Belimov A."/>
            <person name="Safronova V."/>
        </authorList>
    </citation>
    <scope>NUCLEOTIDE SEQUENCE</scope>
    <source>
        <strain evidence="2">A8/3-1</strain>
    </source>
</reference>
<feature type="compositionally biased region" description="Low complexity" evidence="1">
    <location>
        <begin position="156"/>
        <end position="173"/>
    </location>
</feature>
<sequence>MGTVEDRDASQREPVSTGRDSVPKGRLTFRTVWGGPFPQAGFIEELARIKQHVRTVDFSYHFDLFLTVGGEITPVPSPSGLRTPRVFLPRRTVTGEIRISNDDVSAASDPIAFLRQTIHAAVADLMSRIAARDTAFDVDAERGKIAFLIDEEATPDADAAPDAATPAAEKTSQ</sequence>
<accession>A0AAU7VWN5</accession>
<name>A0AAU7VWN5_9MICO</name>
<evidence type="ECO:0000256" key="1">
    <source>
        <dbReference type="SAM" id="MobiDB-lite"/>
    </source>
</evidence>
<dbReference type="AlphaFoldDB" id="A0AAU7VWN5"/>